<keyword evidence="3" id="KW-1185">Reference proteome</keyword>
<feature type="compositionally biased region" description="Basic and acidic residues" evidence="1">
    <location>
        <begin position="15"/>
        <end position="32"/>
    </location>
</feature>
<comment type="caution">
    <text evidence="2">The sequence shown here is derived from an EMBL/GenBank/DDBJ whole genome shotgun (WGS) entry which is preliminary data.</text>
</comment>
<dbReference type="InterPro" id="IPR045684">
    <property type="entry name" value="DUF6191"/>
</dbReference>
<dbReference type="AlphaFoldDB" id="A0A849A276"/>
<organism evidence="2 3">
    <name type="scientific">Nakamurella aerolata</name>
    <dbReference type="NCBI Taxonomy" id="1656892"/>
    <lineage>
        <taxon>Bacteria</taxon>
        <taxon>Bacillati</taxon>
        <taxon>Actinomycetota</taxon>
        <taxon>Actinomycetes</taxon>
        <taxon>Nakamurellales</taxon>
        <taxon>Nakamurellaceae</taxon>
        <taxon>Nakamurella</taxon>
    </lineage>
</organism>
<feature type="compositionally biased region" description="Basic and acidic residues" evidence="1">
    <location>
        <begin position="102"/>
        <end position="127"/>
    </location>
</feature>
<dbReference type="Proteomes" id="UP000562984">
    <property type="component" value="Unassembled WGS sequence"/>
</dbReference>
<evidence type="ECO:0000313" key="3">
    <source>
        <dbReference type="Proteomes" id="UP000562984"/>
    </source>
</evidence>
<evidence type="ECO:0000313" key="2">
    <source>
        <dbReference type="EMBL" id="NNG34177.1"/>
    </source>
</evidence>
<evidence type="ECO:0000256" key="1">
    <source>
        <dbReference type="SAM" id="MobiDB-lite"/>
    </source>
</evidence>
<dbReference type="EMBL" id="JABEND010000001">
    <property type="protein sequence ID" value="NNG34177.1"/>
    <property type="molecule type" value="Genomic_DNA"/>
</dbReference>
<dbReference type="Pfam" id="PF19690">
    <property type="entry name" value="DUF6191"/>
    <property type="match status" value="1"/>
</dbReference>
<accession>A0A849A276</accession>
<gene>
    <name evidence="2" type="ORF">HKD39_00280</name>
</gene>
<proteinExistence type="predicted"/>
<feature type="compositionally biased region" description="Low complexity" evidence="1">
    <location>
        <begin position="62"/>
        <end position="71"/>
    </location>
</feature>
<dbReference type="RefSeq" id="WP_171197812.1">
    <property type="nucleotide sequence ID" value="NZ_JABEND010000001.1"/>
</dbReference>
<sequence length="127" mass="13501">MGPLGEIGALFNPGMRHEIEERRRKQSHREEAGNADPGKLGIDLLSGTAVINMGARRDQDADQQSDAAGADTEQSDAEQSDAERSATEQTDAAERTGAAEPVGEHEAAADESGSDRPAERNSDQNED</sequence>
<reference evidence="2 3" key="1">
    <citation type="submission" date="2020-05" db="EMBL/GenBank/DDBJ databases">
        <title>Nakamurella sp. DB0629 isolated from air conditioner.</title>
        <authorList>
            <person name="Kim D.H."/>
            <person name="Kim D.-U."/>
        </authorList>
    </citation>
    <scope>NUCLEOTIDE SEQUENCE [LARGE SCALE GENOMIC DNA]</scope>
    <source>
        <strain evidence="2 3">DB0629</strain>
    </source>
</reference>
<feature type="region of interest" description="Disordered" evidence="1">
    <location>
        <begin position="1"/>
        <end position="127"/>
    </location>
</feature>
<name>A0A849A276_9ACTN</name>
<protein>
    <submittedName>
        <fullName evidence="2">Uncharacterized protein</fullName>
    </submittedName>
</protein>